<dbReference type="GO" id="GO:0005886">
    <property type="term" value="C:plasma membrane"/>
    <property type="evidence" value="ECO:0007669"/>
    <property type="project" value="UniProtKB-SubCell"/>
</dbReference>
<dbReference type="Gene3D" id="3.20.20.80">
    <property type="entry name" value="Glycosidases"/>
    <property type="match status" value="1"/>
</dbReference>
<dbReference type="InterPro" id="IPR012946">
    <property type="entry name" value="X8"/>
</dbReference>
<dbReference type="RefSeq" id="XP_062878520.1">
    <property type="nucleotide sequence ID" value="XM_063022450.1"/>
</dbReference>
<dbReference type="Pfam" id="PF07983">
    <property type="entry name" value="X8"/>
    <property type="match status" value="1"/>
</dbReference>
<organism evidence="13 14">
    <name type="scientific">Australozyma saopauloensis</name>
    <dbReference type="NCBI Taxonomy" id="291208"/>
    <lineage>
        <taxon>Eukaryota</taxon>
        <taxon>Fungi</taxon>
        <taxon>Dikarya</taxon>
        <taxon>Ascomycota</taxon>
        <taxon>Saccharomycotina</taxon>
        <taxon>Pichiomycetes</taxon>
        <taxon>Metschnikowiaceae</taxon>
        <taxon>Australozyma</taxon>
    </lineage>
</organism>
<dbReference type="InterPro" id="IPR004886">
    <property type="entry name" value="Glucanosyltransferase"/>
</dbReference>
<evidence type="ECO:0000313" key="14">
    <source>
        <dbReference type="Proteomes" id="UP001338582"/>
    </source>
</evidence>
<feature type="region of interest" description="Disordered" evidence="11">
    <location>
        <begin position="475"/>
        <end position="508"/>
    </location>
</feature>
<dbReference type="GO" id="GO:0030445">
    <property type="term" value="C:yeast-form cell wall"/>
    <property type="evidence" value="ECO:0007669"/>
    <property type="project" value="UniProtKB-ARBA"/>
</dbReference>
<evidence type="ECO:0000256" key="8">
    <source>
        <dbReference type="ARBA" id="ARBA00023180"/>
    </source>
</evidence>
<dbReference type="EMBL" id="CP138897">
    <property type="protein sequence ID" value="WPK26138.1"/>
    <property type="molecule type" value="Genomic_DNA"/>
</dbReference>
<dbReference type="FunFam" id="3.20.20.80:FF:000038">
    <property type="entry name" value="1,3-beta-glucanosyltransferase"/>
    <property type="match status" value="1"/>
</dbReference>
<keyword evidence="14" id="KW-1185">Reference proteome</keyword>
<keyword evidence="8" id="KW-0325">Glycoprotein</keyword>
<dbReference type="InterPro" id="IPR017853">
    <property type="entry name" value="GH"/>
</dbReference>
<evidence type="ECO:0000256" key="2">
    <source>
        <dbReference type="ARBA" id="ARBA00004589"/>
    </source>
</evidence>
<reference evidence="13 14" key="1">
    <citation type="submission" date="2023-10" db="EMBL/GenBank/DDBJ databases">
        <title>Draft Genome Sequence of Candida saopaulonensis from a very Premature Infant with Sepsis.</title>
        <authorList>
            <person name="Ning Y."/>
            <person name="Dai R."/>
            <person name="Xiao M."/>
            <person name="Xu Y."/>
            <person name="Yan Q."/>
            <person name="Zhang L."/>
        </authorList>
    </citation>
    <scope>NUCLEOTIDE SEQUENCE [LARGE SCALE GENOMIC DNA]</scope>
    <source>
        <strain evidence="13 14">19XY460</strain>
    </source>
</reference>
<dbReference type="KEGG" id="asau:88174549"/>
<dbReference type="GO" id="GO:0071970">
    <property type="term" value="P:fungal-type cell wall (1-&gt;3)-beta-D-glucan biosynthetic process"/>
    <property type="evidence" value="ECO:0007669"/>
    <property type="project" value="TreeGrafter"/>
</dbReference>
<comment type="similarity">
    <text evidence="3 10">Belongs to the glycosyl hydrolase 72 family.</text>
</comment>
<feature type="domain" description="X8" evidence="12">
    <location>
        <begin position="378"/>
        <end position="467"/>
    </location>
</feature>
<dbReference type="Pfam" id="PF03198">
    <property type="entry name" value="Glyco_hydro_72"/>
    <property type="match status" value="1"/>
</dbReference>
<dbReference type="GO" id="GO:0042124">
    <property type="term" value="F:1,3-beta-glucanosyltransferase activity"/>
    <property type="evidence" value="ECO:0007669"/>
    <property type="project" value="TreeGrafter"/>
</dbReference>
<protein>
    <recommendedName>
        <fullName evidence="10">1,3-beta-glucanosyltransferase</fullName>
        <ecNumber evidence="10">2.4.1.-</ecNumber>
    </recommendedName>
</protein>
<dbReference type="GO" id="GO:0031505">
    <property type="term" value="P:fungal-type cell wall organization"/>
    <property type="evidence" value="ECO:0007669"/>
    <property type="project" value="UniProtKB-ARBA"/>
</dbReference>
<evidence type="ECO:0000256" key="5">
    <source>
        <dbReference type="ARBA" id="ARBA00022729"/>
    </source>
</evidence>
<dbReference type="Proteomes" id="UP001338582">
    <property type="component" value="Chromosome 4"/>
</dbReference>
<dbReference type="SUPFAM" id="SSF51445">
    <property type="entry name" value="(Trans)glycosidases"/>
    <property type="match status" value="1"/>
</dbReference>
<gene>
    <name evidence="13" type="ORF">PUMCH_003485</name>
</gene>
<keyword evidence="4 10" id="KW-0336">GPI-anchor</keyword>
<proteinExistence type="inferred from homology"/>
<evidence type="ECO:0000256" key="7">
    <source>
        <dbReference type="ARBA" id="ARBA00023157"/>
    </source>
</evidence>
<comment type="function">
    <text evidence="10">Splits internally a 1,3-beta-glucan molecule and transfers the newly generated reducing end (the donor) to the non-reducing end of another 1,3-beta-glucan molecule (the acceptor) forming a 1,3-beta linkage, resulting in the elongation of 1,3-beta-glucan chains in the cell wall.</text>
</comment>
<keyword evidence="9 10" id="KW-0449">Lipoprotein</keyword>
<keyword evidence="6 10" id="KW-0472">Membrane</keyword>
<feature type="chain" id="PRO_5043107802" description="1,3-beta-glucanosyltransferase" evidence="10">
    <location>
        <begin position="20"/>
        <end position="538"/>
    </location>
</feature>
<keyword evidence="7" id="KW-1015">Disulfide bond</keyword>
<sequence length="538" mass="57571">MKAVVWILSLFLSVFTALAADLPAVQVVGNKFFFKNNGSQFLIRGIAYQQNTAERSNSTGDVSDYNDPLADGAACKRDVEYMIKSNTNALRVYAVDPTKNHDECMKTFSDAGIYIIADLSEPKASINRDSPEWNLELYNRYTSVVDMFANYSNVLGFFAGNEVTNNNTNTGASPFVKAAIRDMKAYIKSKGWSFPVGYSSNDDDLIRVPIADYFACGKLEERADFFGINMYEWCGESTFATSGYKDRTDEYKNLTIPVFFSEYGCNTVRPRKFSEIGTIFSSQMTNVWSGGIVYMYFEEENNYGLVSVDGSSVKTMDDFQYYASEMNAIKPTYAKSADVGAAATATMACPPPGANWNASPSLPPSPDKGVCECITNSLQCVVSDKVSSKDYGELFGHVCGNIDCSAVAVNGTTGSYGSISFCNDKDKLSYVLNKYYLSQNSRADACDFSGSASLVSSTASAASSCKAVVSSVSANSKATGSSGSTGSASGSSSGSSQGTSSTSKKNAGNAVQPASTNAVLTALSIVLTVAGGFTSFFV</sequence>
<evidence type="ECO:0000256" key="9">
    <source>
        <dbReference type="ARBA" id="ARBA00023288"/>
    </source>
</evidence>
<dbReference type="GeneID" id="88174549"/>
<evidence type="ECO:0000256" key="4">
    <source>
        <dbReference type="ARBA" id="ARBA00022622"/>
    </source>
</evidence>
<evidence type="ECO:0000313" key="13">
    <source>
        <dbReference type="EMBL" id="WPK26138.1"/>
    </source>
</evidence>
<dbReference type="AlphaFoldDB" id="A0AAX4HC33"/>
<evidence type="ECO:0000256" key="3">
    <source>
        <dbReference type="ARBA" id="ARBA00007528"/>
    </source>
</evidence>
<dbReference type="PANTHER" id="PTHR31468:SF2">
    <property type="entry name" value="1,3-BETA-GLUCANOSYLTRANSFERASE GAS1"/>
    <property type="match status" value="1"/>
</dbReference>
<name>A0AAX4HC33_9ASCO</name>
<evidence type="ECO:0000256" key="6">
    <source>
        <dbReference type="ARBA" id="ARBA00023136"/>
    </source>
</evidence>
<feature type="signal peptide" evidence="10">
    <location>
        <begin position="1"/>
        <end position="19"/>
    </location>
</feature>
<evidence type="ECO:0000256" key="10">
    <source>
        <dbReference type="RuleBase" id="RU361209"/>
    </source>
</evidence>
<keyword evidence="10" id="KW-0808">Transferase</keyword>
<accession>A0AAX4HC33</accession>
<evidence type="ECO:0000256" key="1">
    <source>
        <dbReference type="ARBA" id="ARBA00004196"/>
    </source>
</evidence>
<dbReference type="EC" id="2.4.1.-" evidence="10"/>
<comment type="subcellular location">
    <subcellularLocation>
        <location evidence="1">Cell envelope</location>
    </subcellularLocation>
    <subcellularLocation>
        <location evidence="10">Cell membrane</location>
        <topology evidence="10">Lipid-anchor</topology>
        <topology evidence="10">GPI-anchor</topology>
    </subcellularLocation>
    <subcellularLocation>
        <location evidence="2">Membrane</location>
        <topology evidence="2">Lipid-anchor</topology>
        <topology evidence="2">GPI-anchor</topology>
    </subcellularLocation>
</comment>
<dbReference type="SMART" id="SM00768">
    <property type="entry name" value="X8"/>
    <property type="match status" value="1"/>
</dbReference>
<dbReference type="PANTHER" id="PTHR31468">
    <property type="entry name" value="1,3-BETA-GLUCANOSYLTRANSFERASE GAS1"/>
    <property type="match status" value="1"/>
</dbReference>
<dbReference type="GO" id="GO:0098552">
    <property type="term" value="C:side of membrane"/>
    <property type="evidence" value="ECO:0007669"/>
    <property type="project" value="UniProtKB-KW"/>
</dbReference>
<dbReference type="Gene3D" id="1.20.58.1040">
    <property type="match status" value="1"/>
</dbReference>
<evidence type="ECO:0000259" key="12">
    <source>
        <dbReference type="SMART" id="SM00768"/>
    </source>
</evidence>
<evidence type="ECO:0000256" key="11">
    <source>
        <dbReference type="SAM" id="MobiDB-lite"/>
    </source>
</evidence>
<keyword evidence="5 10" id="KW-0732">Signal</keyword>
<feature type="compositionally biased region" description="Low complexity" evidence="11">
    <location>
        <begin position="475"/>
        <end position="505"/>
    </location>
</feature>